<comment type="caution">
    <text evidence="3">The sequence shown here is derived from an EMBL/GenBank/DDBJ whole genome shotgun (WGS) entry which is preliminary data.</text>
</comment>
<proteinExistence type="predicted"/>
<sequence length="339" mass="37245">MKKLTTGLATALFAGLLNVQAVVAADYEWTFQSSDQPGNTVFKIKQEWASLVETLSDGKIHIEILPAGAVVAHNETLEAVGSGILTGHITDSTYFSGKDPAFSLLGNLVGAWSSPYDLYRFIEYGGGAELYNELENPYGVQFIGAVTPGLEAFVSTKVLNGVDDLKGLKMRSPEGMIQEVFAAAGASPVNLPFSEVYTTLDKGVIDAADASVLATNHENGFFKVAKAPVYPGFHSMPTIEVSMNKAIYDGLSDQLKTVLSTSVRWLSWEFFNQLENKNFDVAAELRADPEITITDWSEAERVKFRQIARKVWVDYAKRSEFSQKVYDKITTWLISQGKL</sequence>
<dbReference type="Pfam" id="PF03480">
    <property type="entry name" value="DctP"/>
    <property type="match status" value="1"/>
</dbReference>
<feature type="signal peptide" evidence="2">
    <location>
        <begin position="1"/>
        <end position="24"/>
    </location>
</feature>
<evidence type="ECO:0000313" key="3">
    <source>
        <dbReference type="EMBL" id="PCJ00410.1"/>
    </source>
</evidence>
<name>A0A2A4Z0Z6_9PROT</name>
<dbReference type="AlphaFoldDB" id="A0A2A4Z0Z6"/>
<dbReference type="PANTHER" id="PTHR33376">
    <property type="match status" value="1"/>
</dbReference>
<evidence type="ECO:0000256" key="2">
    <source>
        <dbReference type="SAM" id="SignalP"/>
    </source>
</evidence>
<reference key="1">
    <citation type="submission" date="2017-08" db="EMBL/GenBank/DDBJ databases">
        <title>A dynamic microbial community with high functional redundancy inhabits the cold, oxic subseafloor aquifer.</title>
        <authorList>
            <person name="Tully B.J."/>
            <person name="Wheat C.G."/>
            <person name="Glazer B.T."/>
            <person name="Huber J.A."/>
        </authorList>
    </citation>
    <scope>NUCLEOTIDE SEQUENCE [LARGE SCALE GENOMIC DNA]</scope>
</reference>
<dbReference type="CDD" id="cd13604">
    <property type="entry name" value="PBP2_TRAP_ketoacid_lactate_like"/>
    <property type="match status" value="1"/>
</dbReference>
<dbReference type="PANTHER" id="PTHR33376:SF5">
    <property type="entry name" value="EXTRACYTOPLASMIC SOLUTE RECEPTOR PROTEIN"/>
    <property type="match status" value="1"/>
</dbReference>
<gene>
    <name evidence="3" type="ORF">COB13_10360</name>
</gene>
<dbReference type="EMBL" id="NVUS01000012">
    <property type="protein sequence ID" value="PCJ00410.1"/>
    <property type="molecule type" value="Genomic_DNA"/>
</dbReference>
<dbReference type="NCBIfam" id="NF037995">
    <property type="entry name" value="TRAP_S1"/>
    <property type="match status" value="1"/>
</dbReference>
<dbReference type="InterPro" id="IPR038404">
    <property type="entry name" value="TRAP_DctP_sf"/>
</dbReference>
<dbReference type="GO" id="GO:0055085">
    <property type="term" value="P:transmembrane transport"/>
    <property type="evidence" value="ECO:0007669"/>
    <property type="project" value="InterPro"/>
</dbReference>
<feature type="chain" id="PRO_5013354453" evidence="2">
    <location>
        <begin position="25"/>
        <end position="339"/>
    </location>
</feature>
<reference evidence="3" key="2">
    <citation type="journal article" date="2018" name="ISME J.">
        <title>A dynamic microbial community with high functional redundancy inhabits the cold, oxic subseafloor aquifer.</title>
        <authorList>
            <person name="Tully B.J."/>
            <person name="Wheat C.G."/>
            <person name="Glazer B.T."/>
            <person name="Huber J.A."/>
        </authorList>
    </citation>
    <scope>NUCLEOTIDE SEQUENCE</scope>
    <source>
        <strain evidence="3">NORP83</strain>
    </source>
</reference>
<accession>A0A2A4Z0Z6</accession>
<organism evidence="3">
    <name type="scientific">OCS116 cluster bacterium</name>
    <dbReference type="NCBI Taxonomy" id="2030921"/>
    <lineage>
        <taxon>Bacteria</taxon>
        <taxon>Pseudomonadati</taxon>
        <taxon>Pseudomonadota</taxon>
        <taxon>Alphaproteobacteria</taxon>
        <taxon>OCS116 cluster</taxon>
    </lineage>
</organism>
<evidence type="ECO:0000256" key="1">
    <source>
        <dbReference type="ARBA" id="ARBA00022729"/>
    </source>
</evidence>
<dbReference type="InterPro" id="IPR018389">
    <property type="entry name" value="DctP_fam"/>
</dbReference>
<protein>
    <submittedName>
        <fullName evidence="3">C4-dicarboxylate ABC transporter substrate-binding protein</fullName>
    </submittedName>
</protein>
<dbReference type="Gene3D" id="3.40.190.170">
    <property type="entry name" value="Bacterial extracellular solute-binding protein, family 7"/>
    <property type="match status" value="1"/>
</dbReference>
<keyword evidence="1 2" id="KW-0732">Signal</keyword>